<name>A0A165EEF6_EXIGL</name>
<proteinExistence type="predicted"/>
<accession>A0A165EEF6</accession>
<dbReference type="Proteomes" id="UP000077266">
    <property type="component" value="Unassembled WGS sequence"/>
</dbReference>
<keyword evidence="2" id="KW-1185">Reference proteome</keyword>
<reference evidence="1 2" key="1">
    <citation type="journal article" date="2016" name="Mol. Biol. Evol.">
        <title>Comparative Genomics of Early-Diverging Mushroom-Forming Fungi Provides Insights into the Origins of Lignocellulose Decay Capabilities.</title>
        <authorList>
            <person name="Nagy L.G."/>
            <person name="Riley R."/>
            <person name="Tritt A."/>
            <person name="Adam C."/>
            <person name="Daum C."/>
            <person name="Floudas D."/>
            <person name="Sun H."/>
            <person name="Yadav J.S."/>
            <person name="Pangilinan J."/>
            <person name="Larsson K.H."/>
            <person name="Matsuura K."/>
            <person name="Barry K."/>
            <person name="Labutti K."/>
            <person name="Kuo R."/>
            <person name="Ohm R.A."/>
            <person name="Bhattacharya S.S."/>
            <person name="Shirouzu T."/>
            <person name="Yoshinaga Y."/>
            <person name="Martin F.M."/>
            <person name="Grigoriev I.V."/>
            <person name="Hibbett D.S."/>
        </authorList>
    </citation>
    <scope>NUCLEOTIDE SEQUENCE [LARGE SCALE GENOMIC DNA]</scope>
    <source>
        <strain evidence="1 2">HHB12029</strain>
    </source>
</reference>
<dbReference type="AlphaFoldDB" id="A0A165EEF6"/>
<evidence type="ECO:0000313" key="1">
    <source>
        <dbReference type="EMBL" id="KZV86735.1"/>
    </source>
</evidence>
<evidence type="ECO:0008006" key="3">
    <source>
        <dbReference type="Google" id="ProtNLM"/>
    </source>
</evidence>
<dbReference type="OrthoDB" id="2797511at2759"/>
<protein>
    <recommendedName>
        <fullName evidence="3">CxC5 like cysteine cluster associated with KDZ domain-containing protein</fullName>
    </recommendedName>
</protein>
<evidence type="ECO:0000313" key="2">
    <source>
        <dbReference type="Proteomes" id="UP000077266"/>
    </source>
</evidence>
<dbReference type="InParanoid" id="A0A165EEF6"/>
<dbReference type="EMBL" id="KV426146">
    <property type="protein sequence ID" value="KZV86735.1"/>
    <property type="molecule type" value="Genomic_DNA"/>
</dbReference>
<gene>
    <name evidence="1" type="ORF">EXIGLDRAFT_621520</name>
</gene>
<sequence length="220" mass="24654">MSVYEPIAMRKLLAAIQPSSEKRTKLEQDWNKSVRTAVAHVPPSSSTLLQVKDRQQMQWAAEVVEYVQYIGKATRVHGNSSAATSKVLDERIPILGPRFVPPPPLVVHARRAAGNLQPEDWYLRPLIIVHDFYYPVLRTCMVCGSGKDKTAFDGWASTVPRRVHGISTEEFAYGQQLRCNNCKALGSKPFCYATTSGAFWKKISTDLIPGTLVLFTRSLY</sequence>
<organism evidence="1 2">
    <name type="scientific">Exidia glandulosa HHB12029</name>
    <dbReference type="NCBI Taxonomy" id="1314781"/>
    <lineage>
        <taxon>Eukaryota</taxon>
        <taxon>Fungi</taxon>
        <taxon>Dikarya</taxon>
        <taxon>Basidiomycota</taxon>
        <taxon>Agaricomycotina</taxon>
        <taxon>Agaricomycetes</taxon>
        <taxon>Auriculariales</taxon>
        <taxon>Exidiaceae</taxon>
        <taxon>Exidia</taxon>
    </lineage>
</organism>